<evidence type="ECO:0000313" key="1">
    <source>
        <dbReference type="EMBL" id="CAG8748518.1"/>
    </source>
</evidence>
<feature type="non-terminal residue" evidence="1">
    <location>
        <position position="1"/>
    </location>
</feature>
<reference evidence="1" key="1">
    <citation type="submission" date="2021-06" db="EMBL/GenBank/DDBJ databases">
        <authorList>
            <person name="Kallberg Y."/>
            <person name="Tangrot J."/>
            <person name="Rosling A."/>
        </authorList>
    </citation>
    <scope>NUCLEOTIDE SEQUENCE</scope>
    <source>
        <strain evidence="1">IN212</strain>
    </source>
</reference>
<sequence length="68" mass="7740">GVAVELHVVAIRIFSIYITTASLLRTYKQTIATPINIQYEEMNLDENTEEDAEEEIQVDINQLEIVTS</sequence>
<proteinExistence type="predicted"/>
<comment type="caution">
    <text evidence="1">The sequence shown here is derived from an EMBL/GenBank/DDBJ whole genome shotgun (WGS) entry which is preliminary data.</text>
</comment>
<feature type="non-terminal residue" evidence="1">
    <location>
        <position position="68"/>
    </location>
</feature>
<organism evidence="1 2">
    <name type="scientific">Racocetra fulgida</name>
    <dbReference type="NCBI Taxonomy" id="60492"/>
    <lineage>
        <taxon>Eukaryota</taxon>
        <taxon>Fungi</taxon>
        <taxon>Fungi incertae sedis</taxon>
        <taxon>Mucoromycota</taxon>
        <taxon>Glomeromycotina</taxon>
        <taxon>Glomeromycetes</taxon>
        <taxon>Diversisporales</taxon>
        <taxon>Gigasporaceae</taxon>
        <taxon>Racocetra</taxon>
    </lineage>
</organism>
<accession>A0A9N9IU67</accession>
<dbReference type="AlphaFoldDB" id="A0A9N9IU67"/>
<gene>
    <name evidence="1" type="ORF">RFULGI_LOCUS13425</name>
</gene>
<evidence type="ECO:0000313" key="2">
    <source>
        <dbReference type="Proteomes" id="UP000789396"/>
    </source>
</evidence>
<dbReference type="Proteomes" id="UP000789396">
    <property type="component" value="Unassembled WGS sequence"/>
</dbReference>
<keyword evidence="2" id="KW-1185">Reference proteome</keyword>
<name>A0A9N9IU67_9GLOM</name>
<protein>
    <submittedName>
        <fullName evidence="1">9507_t:CDS:1</fullName>
    </submittedName>
</protein>
<dbReference type="EMBL" id="CAJVPZ010035200">
    <property type="protein sequence ID" value="CAG8748518.1"/>
    <property type="molecule type" value="Genomic_DNA"/>
</dbReference>